<dbReference type="InterPro" id="IPR036465">
    <property type="entry name" value="vWFA_dom_sf"/>
</dbReference>
<evidence type="ECO:0000259" key="2">
    <source>
        <dbReference type="Pfam" id="PF01882"/>
    </source>
</evidence>
<reference evidence="3 4" key="1">
    <citation type="submission" date="2024-04" db="EMBL/GenBank/DDBJ databases">
        <authorList>
            <person name="Cremers G."/>
        </authorList>
    </citation>
    <scope>NUCLEOTIDE SEQUENCE [LARGE SCALE GENOMIC DNA]</scope>
    <source>
        <strain evidence="3">MeCH1-AG</strain>
    </source>
</reference>
<evidence type="ECO:0000256" key="1">
    <source>
        <dbReference type="SAM" id="MobiDB-lite"/>
    </source>
</evidence>
<dbReference type="Proteomes" id="UP001497493">
    <property type="component" value="Chromosome"/>
</dbReference>
<dbReference type="Pfam" id="PF01882">
    <property type="entry name" value="DUF58"/>
    <property type="match status" value="1"/>
</dbReference>
<feature type="region of interest" description="Disordered" evidence="1">
    <location>
        <begin position="1"/>
        <end position="23"/>
    </location>
</feature>
<feature type="domain" description="DUF58" evidence="2">
    <location>
        <begin position="60"/>
        <end position="248"/>
    </location>
</feature>
<evidence type="ECO:0000313" key="3">
    <source>
        <dbReference type="EMBL" id="CAL1238799.1"/>
    </source>
</evidence>
<keyword evidence="4" id="KW-1185">Reference proteome</keyword>
<dbReference type="RefSeq" id="WP_348758413.1">
    <property type="nucleotide sequence ID" value="NZ_OZ026884.1"/>
</dbReference>
<evidence type="ECO:0000313" key="4">
    <source>
        <dbReference type="Proteomes" id="UP001497493"/>
    </source>
</evidence>
<dbReference type="InterPro" id="IPR002881">
    <property type="entry name" value="DUF58"/>
</dbReference>
<protein>
    <recommendedName>
        <fullName evidence="2">DUF58 domain-containing protein</fullName>
    </recommendedName>
</protein>
<organism evidence="3 4">
    <name type="scientific">Candidatus Methylocalor cossyra</name>
    <dbReference type="NCBI Taxonomy" id="3108543"/>
    <lineage>
        <taxon>Bacteria</taxon>
        <taxon>Pseudomonadati</taxon>
        <taxon>Pseudomonadota</taxon>
        <taxon>Gammaproteobacteria</taxon>
        <taxon>Methylococcales</taxon>
        <taxon>Methylococcaceae</taxon>
        <taxon>Candidatus Methylocalor</taxon>
    </lineage>
</organism>
<dbReference type="PANTHER" id="PTHR33608">
    <property type="entry name" value="BLL2464 PROTEIN"/>
    <property type="match status" value="1"/>
</dbReference>
<dbReference type="EMBL" id="OZ026884">
    <property type="protein sequence ID" value="CAL1238799.1"/>
    <property type="molecule type" value="Genomic_DNA"/>
</dbReference>
<gene>
    <name evidence="3" type="ORF">MECH1_V1_0011</name>
</gene>
<sequence>MKPAEFHYRTGWRTAGTRPGSHPGRLAGSGQLFRQLAPLLAQPDPRRLDLRASLTDPFETWWVRLYQQRSAIAVQVLADLSGSMGYRGTHPKLAVLADFIEALAVSVYRAGDTLGVRAAADRIYRELSLPPARQPGPAFQLAQRLRRFHPPGVGCSALLEAARSLPGRRSLVLVLSDFHFPLSFAKQLLAALARHDVVPVVLWDPAEALPEASGLARLVDLEGGGARLLMLRPALRQRLADNIRDRRARLIALCRQHGREPLLLPDGFDPHRVSRYFLGVR</sequence>
<proteinExistence type="predicted"/>
<dbReference type="CDD" id="cd00198">
    <property type="entry name" value="vWFA"/>
    <property type="match status" value="1"/>
</dbReference>
<dbReference type="PANTHER" id="PTHR33608:SF6">
    <property type="entry name" value="BLL2464 PROTEIN"/>
    <property type="match status" value="1"/>
</dbReference>
<name>A0ABM9NDX5_9GAMM</name>
<accession>A0ABM9NDX5</accession>
<dbReference type="SUPFAM" id="SSF53300">
    <property type="entry name" value="vWA-like"/>
    <property type="match status" value="1"/>
</dbReference>